<keyword evidence="1" id="KW-0547">Nucleotide-binding</keyword>
<keyword evidence="2" id="KW-0067">ATP-binding</keyword>
<dbReference type="Gene3D" id="3.40.50.300">
    <property type="entry name" value="P-loop containing nucleotide triphosphate hydrolases"/>
    <property type="match status" value="1"/>
</dbReference>
<dbReference type="PANTHER" id="PTHR30580:SF0">
    <property type="entry name" value="PRIMOSOMAL PROTEIN N"/>
    <property type="match status" value="1"/>
</dbReference>
<proteinExistence type="predicted"/>
<dbReference type="AlphaFoldDB" id="A0A1F6WWQ3"/>
<dbReference type="InterPro" id="IPR027417">
    <property type="entry name" value="P-loop_NTPase"/>
</dbReference>
<gene>
    <name evidence="5" type="ORF">A3A01_02295</name>
</gene>
<organism evidence="5 6">
    <name type="scientific">Candidatus Nomurabacteria bacterium RIFCSPLOWO2_01_FULL_39_17</name>
    <dbReference type="NCBI Taxonomy" id="1801770"/>
    <lineage>
        <taxon>Bacteria</taxon>
        <taxon>Candidatus Nomuraibacteriota</taxon>
    </lineage>
</organism>
<protein>
    <recommendedName>
        <fullName evidence="4">Primosomal protein N' 3' DNA-binding domain-containing protein</fullName>
    </recommendedName>
</protein>
<evidence type="ECO:0000313" key="6">
    <source>
        <dbReference type="Proteomes" id="UP000179352"/>
    </source>
</evidence>
<evidence type="ECO:0000256" key="3">
    <source>
        <dbReference type="ARBA" id="ARBA00023125"/>
    </source>
</evidence>
<dbReference type="GO" id="GO:0043138">
    <property type="term" value="F:3'-5' DNA helicase activity"/>
    <property type="evidence" value="ECO:0007669"/>
    <property type="project" value="TreeGrafter"/>
</dbReference>
<evidence type="ECO:0000256" key="1">
    <source>
        <dbReference type="ARBA" id="ARBA00022741"/>
    </source>
</evidence>
<dbReference type="Pfam" id="PF17764">
    <property type="entry name" value="PriA_3primeBD"/>
    <property type="match status" value="1"/>
</dbReference>
<dbReference type="EMBL" id="MFUU01000005">
    <property type="protein sequence ID" value="OGI86298.1"/>
    <property type="molecule type" value="Genomic_DNA"/>
</dbReference>
<comment type="caution">
    <text evidence="5">The sequence shown here is derived from an EMBL/GenBank/DDBJ whole genome shotgun (WGS) entry which is preliminary data.</text>
</comment>
<evidence type="ECO:0000313" key="5">
    <source>
        <dbReference type="EMBL" id="OGI86298.1"/>
    </source>
</evidence>
<dbReference type="GO" id="GO:0006302">
    <property type="term" value="P:double-strand break repair"/>
    <property type="evidence" value="ECO:0007669"/>
    <property type="project" value="TreeGrafter"/>
</dbReference>
<dbReference type="PANTHER" id="PTHR30580">
    <property type="entry name" value="PRIMOSOMAL PROTEIN N"/>
    <property type="match status" value="1"/>
</dbReference>
<feature type="domain" description="Primosomal protein N' 3' DNA-binding" evidence="4">
    <location>
        <begin position="15"/>
        <end position="105"/>
    </location>
</feature>
<dbReference type="GO" id="GO:0006270">
    <property type="term" value="P:DNA replication initiation"/>
    <property type="evidence" value="ECO:0007669"/>
    <property type="project" value="TreeGrafter"/>
</dbReference>
<keyword evidence="3" id="KW-0238">DNA-binding</keyword>
<evidence type="ECO:0000256" key="2">
    <source>
        <dbReference type="ARBA" id="ARBA00022840"/>
    </source>
</evidence>
<dbReference type="GO" id="GO:0005524">
    <property type="term" value="F:ATP binding"/>
    <property type="evidence" value="ECO:0007669"/>
    <property type="project" value="UniProtKB-KW"/>
</dbReference>
<reference evidence="5 6" key="1">
    <citation type="journal article" date="2016" name="Nat. Commun.">
        <title>Thousands of microbial genomes shed light on interconnected biogeochemical processes in an aquifer system.</title>
        <authorList>
            <person name="Anantharaman K."/>
            <person name="Brown C.T."/>
            <person name="Hug L.A."/>
            <person name="Sharon I."/>
            <person name="Castelle C.J."/>
            <person name="Probst A.J."/>
            <person name="Thomas B.C."/>
            <person name="Singh A."/>
            <person name="Wilkins M.J."/>
            <person name="Karaoz U."/>
            <person name="Brodie E.L."/>
            <person name="Williams K.H."/>
            <person name="Hubbard S.S."/>
            <person name="Banfield J.F."/>
        </authorList>
    </citation>
    <scope>NUCLEOTIDE SEQUENCE [LARGE SCALE GENOMIC DNA]</scope>
</reference>
<accession>A0A1F6WWQ3</accession>
<dbReference type="GO" id="GO:0003677">
    <property type="term" value="F:DNA binding"/>
    <property type="evidence" value="ECO:0007669"/>
    <property type="project" value="UniProtKB-KW"/>
</dbReference>
<dbReference type="InterPro" id="IPR041222">
    <property type="entry name" value="PriA_3primeBD"/>
</dbReference>
<dbReference type="STRING" id="1801770.A3A01_02295"/>
<dbReference type="Gene3D" id="3.40.1440.60">
    <property type="entry name" value="PriA, 3(prime) DNA-binding domain"/>
    <property type="match status" value="1"/>
</dbReference>
<sequence length="648" mass="73578">MKIVTVIPLAKGVFRENLTYFTSKEIKNGSVVSISLRNKKILGLVVATEDVSDSKGDIKNLQFNLKKIIEVKESSIWRNEYLESIFEINKYFAGRVNNSATSLLPSSLRERYDKIAKISTENTPVINNTKNIKIEKLFLQMPLEDRISSYKTMIRGYFAEKKSVFMILPTEFDIENFKEVLGKGIENFIFTMHGGLTDKKISENFKKIIENPHPILILGTAPFLSIPRMNIGVIILEHESANAYKIIGKPYIDLRLFAEVFASKINAKFILADTLLRLETIERKDRDGFGVIYMPSYRVNFGGKIEVLGRDSTRAAGEKFKVLLGASIEKIKYAIKNKKNVFIFSLRKGLATYTICGDCNNTVNCEQCLSPVVLYLSRDGKKKMFVCNRCKKELNPETVCANCGSWNLMPLGIGTDTVYEEIKKELSSFPKVKIFKLDKESVKGSKEAKKITKEFENAPGSILIGTEMAFFYLKEKVPLSVIASFDSLWSIPNFKIGEKIIQILLSIISKSKENIVIQTKNKEDSAILAITKENLLPFVREELEDRKNLDYPPFKRFIKIIFLGNKDTIKTARQNLEKIFKEYNLEIFSSFISKNKGQYSVNALIKMDIKKWSLPEFSVGGSLDQNLLSKLLSLPPAFSVNVDPEDLL</sequence>
<dbReference type="InterPro" id="IPR042115">
    <property type="entry name" value="PriA_3primeBD_sf"/>
</dbReference>
<dbReference type="GO" id="GO:0006310">
    <property type="term" value="P:DNA recombination"/>
    <property type="evidence" value="ECO:0007669"/>
    <property type="project" value="TreeGrafter"/>
</dbReference>
<evidence type="ECO:0000259" key="4">
    <source>
        <dbReference type="Pfam" id="PF17764"/>
    </source>
</evidence>
<name>A0A1F6WWQ3_9BACT</name>
<dbReference type="Proteomes" id="UP000179352">
    <property type="component" value="Unassembled WGS sequence"/>
</dbReference>